<dbReference type="PANTHER" id="PTHR23354:SF95">
    <property type="entry name" value="CALCIUM-BINDING EF-HAND FAMILY PROTEIN-RELATED"/>
    <property type="match status" value="1"/>
</dbReference>
<dbReference type="InterPro" id="IPR006571">
    <property type="entry name" value="TLDc_dom"/>
</dbReference>
<dbReference type="SMART" id="SM00584">
    <property type="entry name" value="TLDc"/>
    <property type="match status" value="1"/>
</dbReference>
<dbReference type="Gene3D" id="1.10.238.10">
    <property type="entry name" value="EF-hand"/>
    <property type="match status" value="1"/>
</dbReference>
<dbReference type="PROSITE" id="PS51886">
    <property type="entry name" value="TLDC"/>
    <property type="match status" value="1"/>
</dbReference>
<name>A0ABP0UAW5_9BRYO</name>
<keyword evidence="3" id="KW-1185">Reference proteome</keyword>
<evidence type="ECO:0000313" key="3">
    <source>
        <dbReference type="Proteomes" id="UP001497512"/>
    </source>
</evidence>
<dbReference type="Proteomes" id="UP001497512">
    <property type="component" value="Chromosome 2"/>
</dbReference>
<accession>A0ABP0UAW5</accession>
<dbReference type="InterPro" id="IPR011992">
    <property type="entry name" value="EF-hand-dom_pair"/>
</dbReference>
<reference evidence="2" key="1">
    <citation type="submission" date="2024-02" db="EMBL/GenBank/DDBJ databases">
        <authorList>
            <consortium name="ELIXIR-Norway"/>
            <consortium name="Elixir Norway"/>
        </authorList>
    </citation>
    <scope>NUCLEOTIDE SEQUENCE</scope>
</reference>
<proteinExistence type="predicted"/>
<dbReference type="PANTHER" id="PTHR23354">
    <property type="entry name" value="NUCLEOLAR PROTEIN 7/ESTROGEN RECEPTOR COACTIVATOR-RELATED"/>
    <property type="match status" value="1"/>
</dbReference>
<dbReference type="Pfam" id="PF07534">
    <property type="entry name" value="TLD"/>
    <property type="match status" value="1"/>
</dbReference>
<gene>
    <name evidence="2" type="ORF">CSSPTR1EN2_LOCUS13613</name>
</gene>
<evidence type="ECO:0000259" key="1">
    <source>
        <dbReference type="PROSITE" id="PS51886"/>
    </source>
</evidence>
<dbReference type="EMBL" id="OZ019894">
    <property type="protein sequence ID" value="CAK9216723.1"/>
    <property type="molecule type" value="Genomic_DNA"/>
</dbReference>
<feature type="domain" description="TLDc" evidence="1">
    <location>
        <begin position="218"/>
        <end position="386"/>
    </location>
</feature>
<evidence type="ECO:0000313" key="2">
    <source>
        <dbReference type="EMBL" id="CAK9216723.1"/>
    </source>
</evidence>
<sequence length="427" mass="46829">MGNGSGKGSLSPEFLSSSKRFSEAELQDIKKLFISLAYQSRSHGEFVIASVFQAHYGIHGALGGRLFDLVTQSREEKHLYYEDLVIAKALYEKGSPEEMDKFMYQLMDLTGNAHIQRAEIEAVLLSILETVLSPKDAVPDASLPEESLQAFLNAASFTDEVEGDDGPFMSSQNFQKWCTLVPSIKRFLATLLKSPAPGMVGRQVPSLVVPPDTNPKVVVLRREHAWHLAGALQQHEAVMWVLTYHSSTHGLSFNTFLGNVAGVKGSTVLVVRDKAGYVYGGYATQAWERHSDFYGDMKSFLFTLHPTASIFRPTGANNNLQWCASNYTSESIPNGVGFGGQVHHFGLLISSSFEHGHTRHSVTFNNPALSETAVFEPDVIECWAVVVKGDNDQATDGSSALKGTVLERFKEDRNMLNMVGLAASSDS</sequence>
<organism evidence="2 3">
    <name type="scientific">Sphagnum troendelagicum</name>
    <dbReference type="NCBI Taxonomy" id="128251"/>
    <lineage>
        <taxon>Eukaryota</taxon>
        <taxon>Viridiplantae</taxon>
        <taxon>Streptophyta</taxon>
        <taxon>Embryophyta</taxon>
        <taxon>Bryophyta</taxon>
        <taxon>Sphagnophytina</taxon>
        <taxon>Sphagnopsida</taxon>
        <taxon>Sphagnales</taxon>
        <taxon>Sphagnaceae</taxon>
        <taxon>Sphagnum</taxon>
    </lineage>
</organism>
<dbReference type="SUPFAM" id="SSF47473">
    <property type="entry name" value="EF-hand"/>
    <property type="match status" value="1"/>
</dbReference>
<protein>
    <recommendedName>
        <fullName evidence="1">TLDc domain-containing protein</fullName>
    </recommendedName>
</protein>